<reference evidence="8" key="1">
    <citation type="submission" date="2025-08" db="UniProtKB">
        <authorList>
            <consortium name="Ensembl"/>
        </authorList>
    </citation>
    <scope>IDENTIFICATION</scope>
</reference>
<keyword evidence="2" id="KW-0479">Metal-binding</keyword>
<dbReference type="Pfam" id="PF13359">
    <property type="entry name" value="DDE_Tnp_4"/>
    <property type="match status" value="1"/>
</dbReference>
<dbReference type="Proteomes" id="UP000261640">
    <property type="component" value="Unplaced"/>
</dbReference>
<reference evidence="8" key="2">
    <citation type="submission" date="2025-09" db="UniProtKB">
        <authorList>
            <consortium name="Ensembl"/>
        </authorList>
    </citation>
    <scope>IDENTIFICATION</scope>
</reference>
<dbReference type="Pfam" id="PF05485">
    <property type="entry name" value="THAP"/>
    <property type="match status" value="1"/>
</dbReference>
<dbReference type="GO" id="GO:0008270">
    <property type="term" value="F:zinc ion binding"/>
    <property type="evidence" value="ECO:0007669"/>
    <property type="project" value="UniProtKB-KW"/>
</dbReference>
<dbReference type="InParanoid" id="A0A3Q3RKN2"/>
<dbReference type="Gene3D" id="6.20.210.20">
    <property type="entry name" value="THAP domain"/>
    <property type="match status" value="1"/>
</dbReference>
<keyword evidence="5 6" id="KW-0238">DNA-binding</keyword>
<evidence type="ECO:0000313" key="9">
    <source>
        <dbReference type="Proteomes" id="UP000261640"/>
    </source>
</evidence>
<dbReference type="InterPro" id="IPR006612">
    <property type="entry name" value="THAP_Znf"/>
</dbReference>
<evidence type="ECO:0000256" key="6">
    <source>
        <dbReference type="PROSITE-ProRule" id="PRU00309"/>
    </source>
</evidence>
<dbReference type="GO" id="GO:0003677">
    <property type="term" value="F:DNA binding"/>
    <property type="evidence" value="ECO:0007669"/>
    <property type="project" value="UniProtKB-UniRule"/>
</dbReference>
<keyword evidence="4" id="KW-0862">Zinc</keyword>
<dbReference type="Pfam" id="PF13613">
    <property type="entry name" value="HTH_Tnp_4"/>
    <property type="match status" value="1"/>
</dbReference>
<proteinExistence type="predicted"/>
<evidence type="ECO:0000256" key="3">
    <source>
        <dbReference type="ARBA" id="ARBA00022771"/>
    </source>
</evidence>
<dbReference type="PROSITE" id="PS50950">
    <property type="entry name" value="ZF_THAP"/>
    <property type="match status" value="1"/>
</dbReference>
<protein>
    <submittedName>
        <fullName evidence="8">Uncharacterized LOC113138963</fullName>
    </submittedName>
</protein>
<dbReference type="PANTHER" id="PTHR23080:SF133">
    <property type="entry name" value="SI:CH211-262I1.5-RELATED"/>
    <property type="match status" value="1"/>
</dbReference>
<organism evidence="8 9">
    <name type="scientific">Mastacembelus armatus</name>
    <name type="common">zig-zag eel</name>
    <dbReference type="NCBI Taxonomy" id="205130"/>
    <lineage>
        <taxon>Eukaryota</taxon>
        <taxon>Metazoa</taxon>
        <taxon>Chordata</taxon>
        <taxon>Craniata</taxon>
        <taxon>Vertebrata</taxon>
        <taxon>Euteleostomi</taxon>
        <taxon>Actinopterygii</taxon>
        <taxon>Neopterygii</taxon>
        <taxon>Teleostei</taxon>
        <taxon>Neoteleostei</taxon>
        <taxon>Acanthomorphata</taxon>
        <taxon>Anabantaria</taxon>
        <taxon>Synbranchiformes</taxon>
        <taxon>Mastacembelidae</taxon>
        <taxon>Mastacembelus</taxon>
    </lineage>
</organism>
<name>A0A3Q3RKN2_9TELE</name>
<evidence type="ECO:0000256" key="1">
    <source>
        <dbReference type="ARBA" id="ARBA00001968"/>
    </source>
</evidence>
<dbReference type="InterPro" id="IPR027805">
    <property type="entry name" value="Transposase_HTH_dom"/>
</dbReference>
<evidence type="ECO:0000313" key="8">
    <source>
        <dbReference type="Ensembl" id="ENSMAMP00000003750.2"/>
    </source>
</evidence>
<dbReference type="SMART" id="SM00692">
    <property type="entry name" value="DM3"/>
    <property type="match status" value="1"/>
</dbReference>
<keyword evidence="3 6" id="KW-0863">Zinc-finger</keyword>
<evidence type="ECO:0000259" key="7">
    <source>
        <dbReference type="PROSITE" id="PS50950"/>
    </source>
</evidence>
<dbReference type="GeneTree" id="ENSGT00940000164656"/>
<dbReference type="RefSeq" id="XP_026177649.1">
    <property type="nucleotide sequence ID" value="XM_026321864.2"/>
</dbReference>
<dbReference type="Ensembl" id="ENSMAMT00000003835.2">
    <property type="protein sequence ID" value="ENSMAMP00000003750.2"/>
    <property type="gene ID" value="ENSMAMG00000002549.2"/>
</dbReference>
<dbReference type="SMART" id="SM00980">
    <property type="entry name" value="THAP"/>
    <property type="match status" value="1"/>
</dbReference>
<keyword evidence="9" id="KW-1185">Reference proteome</keyword>
<evidence type="ECO:0000256" key="4">
    <source>
        <dbReference type="ARBA" id="ARBA00022833"/>
    </source>
</evidence>
<sequence>MNSKRHKTVTYQRREDSSSSLHCCVPMCKASARFNSVLSFHKFPKDEELQKMWVVNIRRDDLTVTNHTRVCSRHFQTTDLIEPPSPIGRRRLRSGTVPVLFPWNNFTLPVLRTGVWQGKERPDPDTAENKDPPIDVDHQDHDYCSTAEPSALNPVLNHTEDPRAEIARLQKQIEEISVKNKFGLERFAASDDDIRFYTRFATHAHLMAFWGYIESATHKMIRVTNARGKARTSEGPHTGNPTFLQPIDEFFLFMTYLSLGLMQKDLAHRFKVHQSAVSRIINTWANFLYCVLGSVGIWLSEETVKAHMPDVFKNYWDTQVVLHCAELRCQTTNSFLLQGEGRSTYKSNCAFKGLIGMAPHGAVTFVSPLYAGSISDKELLKQSGVVSLLTPTMAIMVDKDFLVEHCVPCKVYAPAALSRGAQLSVPEVREIQSVARLKVHVERLIRRVKEHKIFSTVIPLSLISSINQLYTVACLLVNYQNQPLLKDWASKPSSYSKE</sequence>
<dbReference type="OrthoDB" id="10020990at2759"/>
<evidence type="ECO:0000256" key="2">
    <source>
        <dbReference type="ARBA" id="ARBA00022723"/>
    </source>
</evidence>
<feature type="domain" description="THAP-type" evidence="7">
    <location>
        <begin position="19"/>
        <end position="101"/>
    </location>
</feature>
<accession>A0A3Q3RKN2</accession>
<dbReference type="AlphaFoldDB" id="A0A3Q3RKN2"/>
<dbReference type="GeneID" id="113138963"/>
<dbReference type="InterPro" id="IPR027806">
    <property type="entry name" value="HARBI1_dom"/>
</dbReference>
<evidence type="ECO:0000256" key="5">
    <source>
        <dbReference type="ARBA" id="ARBA00023125"/>
    </source>
</evidence>
<dbReference type="InterPro" id="IPR038441">
    <property type="entry name" value="THAP_Znf_sf"/>
</dbReference>
<dbReference type="PANTHER" id="PTHR23080">
    <property type="entry name" value="THAP DOMAIN PROTEIN"/>
    <property type="match status" value="1"/>
</dbReference>
<comment type="cofactor">
    <cofactor evidence="1">
        <name>a divalent metal cation</name>
        <dbReference type="ChEBI" id="CHEBI:60240"/>
    </cofactor>
</comment>
<dbReference type="SUPFAM" id="SSF57716">
    <property type="entry name" value="Glucocorticoid receptor-like (DNA-binding domain)"/>
    <property type="match status" value="1"/>
</dbReference>